<dbReference type="RefSeq" id="WP_139183133.1">
    <property type="nucleotide sequence ID" value="NZ_CP048813.1"/>
</dbReference>
<evidence type="ECO:0000313" key="6">
    <source>
        <dbReference type="Proteomes" id="UP000183263"/>
    </source>
</evidence>
<proteinExistence type="predicted"/>
<evidence type="ECO:0000313" key="5">
    <source>
        <dbReference type="EMBL" id="SDH06843.1"/>
    </source>
</evidence>
<keyword evidence="2" id="KW-0812">Transmembrane</keyword>
<comment type="subcellular location">
    <subcellularLocation>
        <location evidence="1">Membrane</location>
        <topology evidence="1">Multi-pass membrane protein</topology>
    </subcellularLocation>
</comment>
<dbReference type="Gene3D" id="1.20.1540.10">
    <property type="entry name" value="Rhomboid-like"/>
    <property type="match status" value="1"/>
</dbReference>
<reference evidence="5 6" key="1">
    <citation type="submission" date="2016-10" db="EMBL/GenBank/DDBJ databases">
        <authorList>
            <person name="de Groot N.N."/>
        </authorList>
    </citation>
    <scope>NUCLEOTIDE SEQUENCE [LARGE SCALE GENOMIC DNA]</scope>
    <source>
        <strain evidence="5 6">DSM 44892</strain>
    </source>
</reference>
<evidence type="ECO:0000256" key="2">
    <source>
        <dbReference type="ARBA" id="ARBA00022692"/>
    </source>
</evidence>
<dbReference type="OrthoDB" id="3873419at2"/>
<dbReference type="SUPFAM" id="SSF144091">
    <property type="entry name" value="Rhomboid-like"/>
    <property type="match status" value="1"/>
</dbReference>
<evidence type="ECO:0000256" key="3">
    <source>
        <dbReference type="ARBA" id="ARBA00022989"/>
    </source>
</evidence>
<evidence type="ECO:0008006" key="7">
    <source>
        <dbReference type="Google" id="ProtNLM"/>
    </source>
</evidence>
<protein>
    <recommendedName>
        <fullName evidence="7">Rhomboid family intramembrane serine protease</fullName>
    </recommendedName>
</protein>
<evidence type="ECO:0000256" key="4">
    <source>
        <dbReference type="ARBA" id="ARBA00023136"/>
    </source>
</evidence>
<gene>
    <name evidence="5" type="ORF">SAMN05444695_10182</name>
</gene>
<organism evidence="5 6">
    <name type="scientific">Rhodococcus triatomae</name>
    <dbReference type="NCBI Taxonomy" id="300028"/>
    <lineage>
        <taxon>Bacteria</taxon>
        <taxon>Bacillati</taxon>
        <taxon>Actinomycetota</taxon>
        <taxon>Actinomycetes</taxon>
        <taxon>Mycobacteriales</taxon>
        <taxon>Nocardiaceae</taxon>
        <taxon>Rhodococcus</taxon>
    </lineage>
</organism>
<dbReference type="GO" id="GO:0016020">
    <property type="term" value="C:membrane"/>
    <property type="evidence" value="ECO:0007669"/>
    <property type="project" value="UniProtKB-SubCell"/>
</dbReference>
<dbReference type="AlphaFoldDB" id="A0A1G7ZDL8"/>
<keyword evidence="6" id="KW-1185">Reference proteome</keyword>
<dbReference type="EMBL" id="FNDN01000001">
    <property type="protein sequence ID" value="SDH06843.1"/>
    <property type="molecule type" value="Genomic_DNA"/>
</dbReference>
<dbReference type="Proteomes" id="UP000183263">
    <property type="component" value="Unassembled WGS sequence"/>
</dbReference>
<sequence length="223" mass="22609">MGEMVTGTVSGVLLVAVLVGSFTLARERVPGPLFRLPPPRAAVVLWAVVAVPSLVQIPAPVVLHAFERDPALLRDGHWWRILTSGMVQDGGVLGTVVNLGVLAAVAPMAVAVWGTWRAVFLLVASQIIVGLTMAFLFPSSGAGNSGATWALAASVVGLVVMSAAGRRELTIGVAVLGGGVVLVSLGDVHGFGVLTGALLGAAVATVIPPVPVRRPVGAGRRGS</sequence>
<keyword evidence="4" id="KW-0472">Membrane</keyword>
<keyword evidence="3" id="KW-1133">Transmembrane helix</keyword>
<name>A0A1G7ZDL8_9NOCA</name>
<evidence type="ECO:0000256" key="1">
    <source>
        <dbReference type="ARBA" id="ARBA00004141"/>
    </source>
</evidence>
<accession>A0A1G7ZDL8</accession>
<dbReference type="InterPro" id="IPR035952">
    <property type="entry name" value="Rhomboid-like_sf"/>
</dbReference>